<dbReference type="InterPro" id="IPR012312">
    <property type="entry name" value="Hemerythrin-like"/>
</dbReference>
<name>A0ABR9JDF2_9MICC</name>
<dbReference type="Gene3D" id="1.20.120.520">
    <property type="entry name" value="nmb1532 protein domain like"/>
    <property type="match status" value="1"/>
</dbReference>
<dbReference type="RefSeq" id="WP_192595034.1">
    <property type="nucleotide sequence ID" value="NZ_BAAALJ010000012.1"/>
</dbReference>
<accession>A0ABR9JDF2</accession>
<dbReference type="Pfam" id="PF01814">
    <property type="entry name" value="Hemerythrin"/>
    <property type="match status" value="1"/>
</dbReference>
<dbReference type="EMBL" id="JADBED010000001">
    <property type="protein sequence ID" value="MBE1523954.1"/>
    <property type="molecule type" value="Genomic_DNA"/>
</dbReference>
<protein>
    <recommendedName>
        <fullName evidence="1">Hemerythrin-like domain-containing protein</fullName>
    </recommendedName>
</protein>
<dbReference type="Proteomes" id="UP000643525">
    <property type="component" value="Unassembled WGS sequence"/>
</dbReference>
<organism evidence="2 3">
    <name type="scientific">Nesterenkonia lutea</name>
    <dbReference type="NCBI Taxonomy" id="272919"/>
    <lineage>
        <taxon>Bacteria</taxon>
        <taxon>Bacillati</taxon>
        <taxon>Actinomycetota</taxon>
        <taxon>Actinomycetes</taxon>
        <taxon>Micrococcales</taxon>
        <taxon>Micrococcaceae</taxon>
        <taxon>Nesterenkonia</taxon>
    </lineage>
</organism>
<evidence type="ECO:0000313" key="2">
    <source>
        <dbReference type="EMBL" id="MBE1523954.1"/>
    </source>
</evidence>
<keyword evidence="3" id="KW-1185">Reference proteome</keyword>
<reference evidence="2 3" key="1">
    <citation type="submission" date="2020-10" db="EMBL/GenBank/DDBJ databases">
        <title>Sequencing the genomes of 1000 actinobacteria strains.</title>
        <authorList>
            <person name="Klenk H.-P."/>
        </authorList>
    </citation>
    <scope>NUCLEOTIDE SEQUENCE [LARGE SCALE GENOMIC DNA]</scope>
    <source>
        <strain evidence="2 3">DSM 15666</strain>
    </source>
</reference>
<evidence type="ECO:0000259" key="1">
    <source>
        <dbReference type="Pfam" id="PF01814"/>
    </source>
</evidence>
<comment type="caution">
    <text evidence="2">The sequence shown here is derived from an EMBL/GenBank/DDBJ whole genome shotgun (WGS) entry which is preliminary data.</text>
</comment>
<proteinExistence type="predicted"/>
<feature type="domain" description="Hemerythrin-like" evidence="1">
    <location>
        <begin position="24"/>
        <end position="135"/>
    </location>
</feature>
<gene>
    <name evidence="2" type="ORF">H4W27_001072</name>
</gene>
<dbReference type="PANTHER" id="PTHR35585:SF1">
    <property type="entry name" value="HHE DOMAIN PROTEIN (AFU_ORTHOLOGUE AFUA_4G00730)"/>
    <property type="match status" value="1"/>
</dbReference>
<dbReference type="PANTHER" id="PTHR35585">
    <property type="entry name" value="HHE DOMAIN PROTEIN (AFU_ORTHOLOGUE AFUA_4G00730)"/>
    <property type="match status" value="1"/>
</dbReference>
<sequence length="241" mass="27503">MPRSVADQSTAELGGRLSVLVRQKKDHVELDRLLRRLREARGEEQDEVLLSIYRLVFPHAFAEEAVLWPVMRRVLTDGQDLTLEVEQEHQEVNELVSQLDRLDRSDAQREPLLDRLTEVLREDVRDEEDELFPRLQEALTLRQLRWLGVMWEVLRRTAPTRAHPVVARRPPGNVVAAVPLTVIDRTRDLADYAARLSSSDTTTSALRSVSAALGRGAERIEHLPLMRQGEHPSTRVPSPAE</sequence>
<evidence type="ECO:0000313" key="3">
    <source>
        <dbReference type="Proteomes" id="UP000643525"/>
    </source>
</evidence>